<accession>A0A815C2W2</accession>
<dbReference type="AlphaFoldDB" id="A0A815C2W2"/>
<evidence type="ECO:0000313" key="2">
    <source>
        <dbReference type="EMBL" id="CAF1281389.1"/>
    </source>
</evidence>
<evidence type="ECO:0000313" key="4">
    <source>
        <dbReference type="Proteomes" id="UP000663829"/>
    </source>
</evidence>
<dbReference type="OrthoDB" id="10051975at2759"/>
<dbReference type="InterPro" id="IPR018473">
    <property type="entry name" value="Hermes_transposase_DNA-db"/>
</dbReference>
<dbReference type="SUPFAM" id="SSF140996">
    <property type="entry name" value="Hermes dimerisation domain"/>
    <property type="match status" value="1"/>
</dbReference>
<evidence type="ECO:0000313" key="3">
    <source>
        <dbReference type="EMBL" id="CAF4077145.1"/>
    </source>
</evidence>
<reference evidence="2" key="1">
    <citation type="submission" date="2021-02" db="EMBL/GenBank/DDBJ databases">
        <authorList>
            <person name="Nowell W R."/>
        </authorList>
    </citation>
    <scope>NUCLEOTIDE SEQUENCE</scope>
</reference>
<dbReference type="EMBL" id="CAJNOQ010011632">
    <property type="protein sequence ID" value="CAF1281389.1"/>
    <property type="molecule type" value="Genomic_DNA"/>
</dbReference>
<sequence length="352" mass="40322">ISEHGTKVMNTHSYPKKNGIKSITPKGRQRMISSYCEVQPKDYATIKHQLTEACVEYCAVDSRSFESVSGDGFISLVKQLMNAEAIVGTAVPVKELLPHPSTVYRLRGSSTFEGQSFTRFLTSNNSTEIDQLFIGGQIKKQNQIVDLPYAPGFIKVHCNNSGLEQFTSCDSNNDIYFDGVKFKQHLYECIASKRQLFNIELDSVSSIETSASVPSTLNFSSTRLKLIFDIFQQNKLNQCSAQPRLRQQCEVYHQLLEKGRQWITFAIEKLSAHYCEHYFLMNVNILEHYSSKLLDRAVNRLQSLVTIPLFDEDPIDMINESDFNSNDINRKNDEEMNAQRHYDLILLEYFPH</sequence>
<dbReference type="EMBL" id="CAJOBC010028073">
    <property type="protein sequence ID" value="CAF4077145.1"/>
    <property type="molecule type" value="Genomic_DNA"/>
</dbReference>
<evidence type="ECO:0000259" key="1">
    <source>
        <dbReference type="Pfam" id="PF10683"/>
    </source>
</evidence>
<feature type="domain" description="Hermes trasposase DNA-binding" evidence="1">
    <location>
        <begin position="47"/>
        <end position="102"/>
    </location>
</feature>
<dbReference type="Pfam" id="PF10683">
    <property type="entry name" value="DBD_Tnp_Hermes"/>
    <property type="match status" value="1"/>
</dbReference>
<name>A0A815C2W2_9BILA</name>
<proteinExistence type="predicted"/>
<comment type="caution">
    <text evidence="2">The sequence shown here is derived from an EMBL/GenBank/DDBJ whole genome shotgun (WGS) entry which is preliminary data.</text>
</comment>
<dbReference type="Proteomes" id="UP000663829">
    <property type="component" value="Unassembled WGS sequence"/>
</dbReference>
<protein>
    <recommendedName>
        <fullName evidence="1">Hermes trasposase DNA-binding domain-containing protein</fullName>
    </recommendedName>
</protein>
<keyword evidence="4" id="KW-1185">Reference proteome</keyword>
<organism evidence="2 4">
    <name type="scientific">Didymodactylos carnosus</name>
    <dbReference type="NCBI Taxonomy" id="1234261"/>
    <lineage>
        <taxon>Eukaryota</taxon>
        <taxon>Metazoa</taxon>
        <taxon>Spiralia</taxon>
        <taxon>Gnathifera</taxon>
        <taxon>Rotifera</taxon>
        <taxon>Eurotatoria</taxon>
        <taxon>Bdelloidea</taxon>
        <taxon>Philodinida</taxon>
        <taxon>Philodinidae</taxon>
        <taxon>Didymodactylos</taxon>
    </lineage>
</organism>
<gene>
    <name evidence="2" type="ORF">GPM918_LOCUS27575</name>
    <name evidence="3" type="ORF">SRO942_LOCUS27921</name>
</gene>
<feature type="non-terminal residue" evidence="2">
    <location>
        <position position="1"/>
    </location>
</feature>
<dbReference type="Gene3D" id="1.10.10.1070">
    <property type="entry name" value="Zinc finger, BED domain-containing"/>
    <property type="match status" value="1"/>
</dbReference>
<dbReference type="Proteomes" id="UP000681722">
    <property type="component" value="Unassembled WGS sequence"/>
</dbReference>